<reference evidence="1" key="1">
    <citation type="submission" date="2024-06" db="EMBL/GenBank/DDBJ databases">
        <title>Multiomics insights into the TNT degradation mechanism by Pantoea sp. BJ2 isolated from an ammunition destruction site.</title>
        <authorList>
            <person name="Luo J."/>
        </authorList>
    </citation>
    <scope>NUCLEOTIDE SEQUENCE</scope>
    <source>
        <strain evidence="1">BJ2</strain>
    </source>
</reference>
<evidence type="ECO:0000313" key="1">
    <source>
        <dbReference type="EMBL" id="XBV43834.1"/>
    </source>
</evidence>
<organism evidence="1">
    <name type="scientific">Pantoea sp. BJ2</name>
    <dbReference type="NCBI Taxonomy" id="3141322"/>
    <lineage>
        <taxon>Bacteria</taxon>
        <taxon>Pseudomonadati</taxon>
        <taxon>Pseudomonadota</taxon>
        <taxon>Gammaproteobacteria</taxon>
        <taxon>Enterobacterales</taxon>
        <taxon>Erwiniaceae</taxon>
        <taxon>Pantoea</taxon>
    </lineage>
</organism>
<accession>A0AAU7TT14</accession>
<dbReference type="RefSeq" id="WP_192411362.1">
    <property type="nucleotide sequence ID" value="NZ_CP158292.1"/>
</dbReference>
<dbReference type="AlphaFoldDB" id="A0AAU7TT14"/>
<proteinExistence type="predicted"/>
<protein>
    <submittedName>
        <fullName evidence="1">Uncharacterized protein</fullName>
    </submittedName>
</protein>
<dbReference type="EMBL" id="CP158292">
    <property type="protein sequence ID" value="XBV43834.1"/>
    <property type="molecule type" value="Genomic_DNA"/>
</dbReference>
<name>A0AAU7TT14_9GAMM</name>
<gene>
    <name evidence="1" type="ORF">AAF463_14620</name>
</gene>
<sequence length="55" mass="6110">MQRLRTEVGNQGLNVTLVTLWNPGGNKHAIVEAFIASLPELWSRLYSSSRSLAAR</sequence>